<dbReference type="Pfam" id="PF00877">
    <property type="entry name" value="NLPC_P60"/>
    <property type="match status" value="1"/>
</dbReference>
<dbReference type="RefSeq" id="WP_353317507.1">
    <property type="nucleotide sequence ID" value="NZ_BAABVV010000028.1"/>
</dbReference>
<dbReference type="InterPro" id="IPR038765">
    <property type="entry name" value="Papain-like_cys_pep_sf"/>
</dbReference>
<evidence type="ECO:0000259" key="6">
    <source>
        <dbReference type="PROSITE" id="PS51935"/>
    </source>
</evidence>
<dbReference type="Proteomes" id="UP001438112">
    <property type="component" value="Unassembled WGS sequence"/>
</dbReference>
<dbReference type="PROSITE" id="PS51935">
    <property type="entry name" value="NLPC_P60"/>
    <property type="match status" value="1"/>
</dbReference>
<dbReference type="EMBL" id="BAABVV010000028">
    <property type="protein sequence ID" value="GAA6114128.1"/>
    <property type="molecule type" value="Genomic_DNA"/>
</dbReference>
<feature type="chain" id="PRO_5046577420" description="NlpC/P60 domain-containing protein" evidence="5">
    <location>
        <begin position="20"/>
        <end position="154"/>
    </location>
</feature>
<evidence type="ECO:0000256" key="1">
    <source>
        <dbReference type="ARBA" id="ARBA00007074"/>
    </source>
</evidence>
<feature type="signal peptide" evidence="5">
    <location>
        <begin position="1"/>
        <end position="19"/>
    </location>
</feature>
<comment type="similarity">
    <text evidence="1">Belongs to the peptidase C40 family.</text>
</comment>
<evidence type="ECO:0000256" key="4">
    <source>
        <dbReference type="ARBA" id="ARBA00022807"/>
    </source>
</evidence>
<dbReference type="Gene3D" id="3.90.1720.10">
    <property type="entry name" value="endopeptidase domain like (from Nostoc punctiforme)"/>
    <property type="match status" value="1"/>
</dbReference>
<sequence>MNKTTMKVLISLTMTVAMAFIMLFPSNETTASANSSKYDSIYNVANSKLGTRYVYGSTGPSSFDCSGFVRYIFKHGANKHLPRTAQSQYNTTKKISKKQLKKGDLVFIGASTKSIYHVGMYIGNGEMIDAQNRGVVKESIHAPWWHVVGYTRAI</sequence>
<comment type="caution">
    <text evidence="7">The sequence shown here is derived from an EMBL/GenBank/DDBJ whole genome shotgun (WGS) entry which is preliminary data.</text>
</comment>
<dbReference type="PANTHER" id="PTHR47053">
    <property type="entry name" value="MUREIN DD-ENDOPEPTIDASE MEPH-RELATED"/>
    <property type="match status" value="1"/>
</dbReference>
<keyword evidence="8" id="KW-1185">Reference proteome</keyword>
<dbReference type="PANTHER" id="PTHR47053:SF1">
    <property type="entry name" value="MUREIN DD-ENDOPEPTIDASE MEPH-RELATED"/>
    <property type="match status" value="1"/>
</dbReference>
<organism evidence="7 8">
    <name type="scientific">Apilactobacillus apinorum</name>
    <dbReference type="NCBI Taxonomy" id="1218495"/>
    <lineage>
        <taxon>Bacteria</taxon>
        <taxon>Bacillati</taxon>
        <taxon>Bacillota</taxon>
        <taxon>Bacilli</taxon>
        <taxon>Lactobacillales</taxon>
        <taxon>Lactobacillaceae</taxon>
        <taxon>Apilactobacillus</taxon>
    </lineage>
</organism>
<keyword evidence="2" id="KW-0645">Protease</keyword>
<protein>
    <recommendedName>
        <fullName evidence="6">NlpC/P60 domain-containing protein</fullName>
    </recommendedName>
</protein>
<evidence type="ECO:0000313" key="8">
    <source>
        <dbReference type="Proteomes" id="UP001438112"/>
    </source>
</evidence>
<dbReference type="InterPro" id="IPR051202">
    <property type="entry name" value="Peptidase_C40"/>
</dbReference>
<evidence type="ECO:0000256" key="3">
    <source>
        <dbReference type="ARBA" id="ARBA00022801"/>
    </source>
</evidence>
<feature type="domain" description="NlpC/P60" evidence="6">
    <location>
        <begin position="35"/>
        <end position="154"/>
    </location>
</feature>
<reference evidence="7 8" key="1">
    <citation type="submission" date="2024-03" db="EMBL/GenBank/DDBJ databases">
        <title>Inconsistent identification of Apilactobacillus kunkeei-related strains obtained by well-developed overall genome related indices.</title>
        <authorList>
            <person name="Maeno S."/>
            <person name="Endo A."/>
        </authorList>
    </citation>
    <scope>NUCLEOTIDE SEQUENCE [LARGE SCALE GENOMIC DNA]</scope>
    <source>
        <strain evidence="7 8">20H-10</strain>
    </source>
</reference>
<evidence type="ECO:0000256" key="2">
    <source>
        <dbReference type="ARBA" id="ARBA00022670"/>
    </source>
</evidence>
<accession>A0ABP9ZH55</accession>
<proteinExistence type="inferred from homology"/>
<keyword evidence="3" id="KW-0378">Hydrolase</keyword>
<keyword evidence="5" id="KW-0732">Signal</keyword>
<dbReference type="InterPro" id="IPR000064">
    <property type="entry name" value="NLP_P60_dom"/>
</dbReference>
<keyword evidence="4" id="KW-0788">Thiol protease</keyword>
<evidence type="ECO:0000313" key="7">
    <source>
        <dbReference type="EMBL" id="GAA6114128.1"/>
    </source>
</evidence>
<dbReference type="SUPFAM" id="SSF54001">
    <property type="entry name" value="Cysteine proteinases"/>
    <property type="match status" value="1"/>
</dbReference>
<name>A0ABP9ZH55_9LACO</name>
<gene>
    <name evidence="7" type="ORF">AP20H10_04910</name>
</gene>
<evidence type="ECO:0000256" key="5">
    <source>
        <dbReference type="SAM" id="SignalP"/>
    </source>
</evidence>